<comment type="caution">
    <text evidence="5">The sequence shown here is derived from an EMBL/GenBank/DDBJ whole genome shotgun (WGS) entry which is preliminary data.</text>
</comment>
<dbReference type="FunFam" id="2.170.150.20:FF:000003">
    <property type="entry name" value="Peptide methionine sulfoxide reductase MsrB"/>
    <property type="match status" value="1"/>
</dbReference>
<feature type="domain" description="MsrB" evidence="4">
    <location>
        <begin position="1"/>
        <end position="122"/>
    </location>
</feature>
<dbReference type="SUPFAM" id="SSF51316">
    <property type="entry name" value="Mss4-like"/>
    <property type="match status" value="1"/>
</dbReference>
<dbReference type="InterPro" id="IPR028427">
    <property type="entry name" value="Met_Sox_Rdtase_MsrB"/>
</dbReference>
<dbReference type="PROSITE" id="PS51790">
    <property type="entry name" value="MSRB"/>
    <property type="match status" value="1"/>
</dbReference>
<name>A0A136Q205_9FIRM</name>
<comment type="catalytic activity">
    <reaction evidence="3">
        <text>L-methionyl-[protein] + [thioredoxin]-disulfide + H2O = L-methionyl-(R)-S-oxide-[protein] + [thioredoxin]-dithiol</text>
        <dbReference type="Rhea" id="RHEA:24164"/>
        <dbReference type="Rhea" id="RHEA-COMP:10698"/>
        <dbReference type="Rhea" id="RHEA-COMP:10700"/>
        <dbReference type="Rhea" id="RHEA-COMP:12313"/>
        <dbReference type="Rhea" id="RHEA-COMP:12314"/>
        <dbReference type="ChEBI" id="CHEBI:15377"/>
        <dbReference type="ChEBI" id="CHEBI:16044"/>
        <dbReference type="ChEBI" id="CHEBI:29950"/>
        <dbReference type="ChEBI" id="CHEBI:45764"/>
        <dbReference type="ChEBI" id="CHEBI:50058"/>
        <dbReference type="EC" id="1.8.4.12"/>
    </reaction>
</comment>
<gene>
    <name evidence="5" type="ORF">HMPREF3293_02789</name>
</gene>
<evidence type="ECO:0000256" key="3">
    <source>
        <dbReference type="ARBA" id="ARBA00048488"/>
    </source>
</evidence>
<evidence type="ECO:0000256" key="1">
    <source>
        <dbReference type="ARBA" id="ARBA00012499"/>
    </source>
</evidence>
<dbReference type="PANTHER" id="PTHR10173">
    <property type="entry name" value="METHIONINE SULFOXIDE REDUCTASE"/>
    <property type="match status" value="1"/>
</dbReference>
<evidence type="ECO:0000256" key="2">
    <source>
        <dbReference type="ARBA" id="ARBA00023002"/>
    </source>
</evidence>
<dbReference type="Proteomes" id="UP000070366">
    <property type="component" value="Unassembled WGS sequence"/>
</dbReference>
<dbReference type="GO" id="GO:0033743">
    <property type="term" value="F:peptide-methionine (R)-S-oxide reductase activity"/>
    <property type="evidence" value="ECO:0007669"/>
    <property type="project" value="UniProtKB-EC"/>
</dbReference>
<dbReference type="Gene3D" id="2.170.150.20">
    <property type="entry name" value="Peptide methionine sulfoxide reductase"/>
    <property type="match status" value="1"/>
</dbReference>
<evidence type="ECO:0000313" key="6">
    <source>
        <dbReference type="Proteomes" id="UP000070366"/>
    </source>
</evidence>
<reference evidence="6" key="1">
    <citation type="submission" date="2016-02" db="EMBL/GenBank/DDBJ databases">
        <authorList>
            <person name="Mitreva M."/>
            <person name="Pepin K.H."/>
            <person name="Mihindukulasuriya K.A."/>
            <person name="Fulton R."/>
            <person name="Fronick C."/>
            <person name="O'Laughlin M."/>
            <person name="Miner T."/>
            <person name="Herter B."/>
            <person name="Rosa B.A."/>
            <person name="Cordes M."/>
            <person name="Tomlinson C."/>
            <person name="Wollam A."/>
            <person name="Palsikar V.B."/>
            <person name="Mardis E.R."/>
            <person name="Wilson R.K."/>
        </authorList>
    </citation>
    <scope>NUCLEOTIDE SEQUENCE [LARGE SCALE GENOMIC DNA]</scope>
    <source>
        <strain evidence="6">DSM 22607</strain>
    </source>
</reference>
<dbReference type="GO" id="GO:0006979">
    <property type="term" value="P:response to oxidative stress"/>
    <property type="evidence" value="ECO:0007669"/>
    <property type="project" value="InterPro"/>
</dbReference>
<organism evidence="5 6">
    <name type="scientific">Christensenella minuta</name>
    <dbReference type="NCBI Taxonomy" id="626937"/>
    <lineage>
        <taxon>Bacteria</taxon>
        <taxon>Bacillati</taxon>
        <taxon>Bacillota</taxon>
        <taxon>Clostridia</taxon>
        <taxon>Christensenellales</taxon>
        <taxon>Christensenellaceae</taxon>
        <taxon>Christensenella</taxon>
    </lineage>
</organism>
<dbReference type="GO" id="GO:0030091">
    <property type="term" value="P:protein repair"/>
    <property type="evidence" value="ECO:0007669"/>
    <property type="project" value="InterPro"/>
</dbReference>
<protein>
    <recommendedName>
        <fullName evidence="1">peptide-methionine (R)-S-oxide reductase</fullName>
        <ecNumber evidence="1">1.8.4.12</ecNumber>
    </recommendedName>
</protein>
<accession>A0A136Q205</accession>
<dbReference type="Pfam" id="PF01641">
    <property type="entry name" value="SelR"/>
    <property type="match status" value="1"/>
</dbReference>
<dbReference type="PANTHER" id="PTHR10173:SF59">
    <property type="entry name" value="PEPTIDE METHIONINE SULFOXIDE REDUCTASE MSRA_MSRB"/>
    <property type="match status" value="1"/>
</dbReference>
<dbReference type="EMBL" id="LSZW01000064">
    <property type="protein sequence ID" value="KXK64709.1"/>
    <property type="molecule type" value="Genomic_DNA"/>
</dbReference>
<keyword evidence="6" id="KW-1185">Reference proteome</keyword>
<evidence type="ECO:0000313" key="5">
    <source>
        <dbReference type="EMBL" id="KXK64709.1"/>
    </source>
</evidence>
<dbReference type="InterPro" id="IPR011057">
    <property type="entry name" value="Mss4-like_sf"/>
</dbReference>
<dbReference type="STRING" id="626937.HMPREF3293_02789"/>
<evidence type="ECO:0000259" key="4">
    <source>
        <dbReference type="PROSITE" id="PS51790"/>
    </source>
</evidence>
<dbReference type="NCBIfam" id="TIGR00357">
    <property type="entry name" value="peptide-methionine (R)-S-oxide reductase MsrB"/>
    <property type="match status" value="1"/>
</dbReference>
<dbReference type="InterPro" id="IPR002579">
    <property type="entry name" value="Met_Sox_Rdtase_MsrB_dom"/>
</dbReference>
<sequence length="148" mass="16936">MLKQNLPQEQYYVMVEDGTERPFSSEYWDCEREGIYVDAITGEPLFSSFDKFPSGCGWPSFSKPLCGEHVTMHKDFSHGMIRTEVRSAEGNFHLGHVFDDGPDEMGGQRYCINGAALRFIPDYRLGEEGYGYLVPYLKDRKKKAGEED</sequence>
<keyword evidence="2" id="KW-0560">Oxidoreductase</keyword>
<dbReference type="GO" id="GO:0005737">
    <property type="term" value="C:cytoplasm"/>
    <property type="evidence" value="ECO:0007669"/>
    <property type="project" value="TreeGrafter"/>
</dbReference>
<proteinExistence type="predicted"/>
<dbReference type="EC" id="1.8.4.12" evidence="1"/>
<dbReference type="AlphaFoldDB" id="A0A136Q205"/>
<dbReference type="PATRIC" id="fig|626937.4.peg.2749"/>